<dbReference type="Proteomes" id="UP000663846">
    <property type="component" value="Unassembled WGS sequence"/>
</dbReference>
<dbReference type="SUPFAM" id="SSF50978">
    <property type="entry name" value="WD40 repeat-like"/>
    <property type="match status" value="1"/>
</dbReference>
<dbReference type="PROSITE" id="PS50294">
    <property type="entry name" value="WD_REPEATS_REGION"/>
    <property type="match status" value="2"/>
</dbReference>
<gene>
    <name evidence="2" type="ORF">RDB_LOCUS156964</name>
</gene>
<evidence type="ECO:0000313" key="2">
    <source>
        <dbReference type="EMBL" id="CAE6459198.1"/>
    </source>
</evidence>
<dbReference type="SMART" id="SM00320">
    <property type="entry name" value="WD40"/>
    <property type="match status" value="2"/>
</dbReference>
<proteinExistence type="predicted"/>
<dbReference type="AlphaFoldDB" id="A0A8H3BKL1"/>
<dbReference type="PROSITE" id="PS50082">
    <property type="entry name" value="WD_REPEATS_2"/>
    <property type="match status" value="2"/>
</dbReference>
<evidence type="ECO:0008006" key="4">
    <source>
        <dbReference type="Google" id="ProtNLM"/>
    </source>
</evidence>
<feature type="repeat" description="WD" evidence="1">
    <location>
        <begin position="83"/>
        <end position="116"/>
    </location>
</feature>
<protein>
    <recommendedName>
        <fullName evidence="4">WD40 repeat-like protein</fullName>
    </recommendedName>
</protein>
<dbReference type="EMBL" id="CAJMWS010000692">
    <property type="protein sequence ID" value="CAE6459198.1"/>
    <property type="molecule type" value="Genomic_DNA"/>
</dbReference>
<dbReference type="InterPro" id="IPR015943">
    <property type="entry name" value="WD40/YVTN_repeat-like_dom_sf"/>
</dbReference>
<name>A0A8H3BKL1_9AGAM</name>
<dbReference type="InterPro" id="IPR001680">
    <property type="entry name" value="WD40_rpt"/>
</dbReference>
<dbReference type="InterPro" id="IPR036322">
    <property type="entry name" value="WD40_repeat_dom_sf"/>
</dbReference>
<dbReference type="PANTHER" id="PTHR19879">
    <property type="entry name" value="TRANSCRIPTION INITIATION FACTOR TFIID"/>
    <property type="match status" value="1"/>
</dbReference>
<dbReference type="Pfam" id="PF00400">
    <property type="entry name" value="WD40"/>
    <property type="match status" value="2"/>
</dbReference>
<keyword evidence="1" id="KW-0853">WD repeat</keyword>
<feature type="non-terminal residue" evidence="2">
    <location>
        <position position="1"/>
    </location>
</feature>
<organism evidence="2 3">
    <name type="scientific">Rhizoctonia solani</name>
    <dbReference type="NCBI Taxonomy" id="456999"/>
    <lineage>
        <taxon>Eukaryota</taxon>
        <taxon>Fungi</taxon>
        <taxon>Dikarya</taxon>
        <taxon>Basidiomycota</taxon>
        <taxon>Agaricomycotina</taxon>
        <taxon>Agaricomycetes</taxon>
        <taxon>Cantharellales</taxon>
        <taxon>Ceratobasidiaceae</taxon>
        <taxon>Rhizoctonia</taxon>
    </lineage>
</organism>
<dbReference type="PANTHER" id="PTHR19879:SF9">
    <property type="entry name" value="TRANSCRIPTION INITIATION FACTOR TFIID SUBUNIT 5"/>
    <property type="match status" value="1"/>
</dbReference>
<sequence>PHSRCQSTLSHDRARHAVFLENHSVQVLSTEDGSVVAGPFKGHTDVITTASFSRDNARLVTGSNDRTVRVWSLGSGELVSGPFIGHTSNIASVTFSFDGRKVMSYAQDLSIRVWHLYDSILDVDTSVDSTSPGSTHSTFGDWIIKEDGWTTSDDSSLYFWFPADLASAPAPHTGLIITGSGPLIIPKQKLLLGKEWIKCYVHE</sequence>
<dbReference type="Gene3D" id="2.130.10.10">
    <property type="entry name" value="YVTN repeat-like/Quinoprotein amine dehydrogenase"/>
    <property type="match status" value="1"/>
</dbReference>
<reference evidence="2" key="1">
    <citation type="submission" date="2021-01" db="EMBL/GenBank/DDBJ databases">
        <authorList>
            <person name="Kaushik A."/>
        </authorList>
    </citation>
    <scope>NUCLEOTIDE SEQUENCE</scope>
    <source>
        <strain evidence="2">AG1-1C</strain>
    </source>
</reference>
<feature type="repeat" description="WD" evidence="1">
    <location>
        <begin position="40"/>
        <end position="81"/>
    </location>
</feature>
<evidence type="ECO:0000313" key="3">
    <source>
        <dbReference type="Proteomes" id="UP000663846"/>
    </source>
</evidence>
<accession>A0A8H3BKL1</accession>
<comment type="caution">
    <text evidence="2">The sequence shown here is derived from an EMBL/GenBank/DDBJ whole genome shotgun (WGS) entry which is preliminary data.</text>
</comment>
<evidence type="ECO:0000256" key="1">
    <source>
        <dbReference type="PROSITE-ProRule" id="PRU00221"/>
    </source>
</evidence>